<comment type="caution">
    <text evidence="2">The sequence shown here is derived from an EMBL/GenBank/DDBJ whole genome shotgun (WGS) entry which is preliminary data.</text>
</comment>
<evidence type="ECO:0000313" key="2">
    <source>
        <dbReference type="EMBL" id="TWD16072.1"/>
    </source>
</evidence>
<accession>A0A560WEJ1</accession>
<organism evidence="2 3">
    <name type="scientific">Marihabitans asiaticum</name>
    <dbReference type="NCBI Taxonomy" id="415218"/>
    <lineage>
        <taxon>Bacteria</taxon>
        <taxon>Bacillati</taxon>
        <taxon>Actinomycetota</taxon>
        <taxon>Actinomycetes</taxon>
        <taxon>Micrococcales</taxon>
        <taxon>Intrasporangiaceae</taxon>
        <taxon>Marihabitans</taxon>
    </lineage>
</organism>
<feature type="compositionally biased region" description="Basic and acidic residues" evidence="1">
    <location>
        <begin position="1"/>
        <end position="14"/>
    </location>
</feature>
<evidence type="ECO:0000313" key="3">
    <source>
        <dbReference type="Proteomes" id="UP000315628"/>
    </source>
</evidence>
<dbReference type="Proteomes" id="UP000315628">
    <property type="component" value="Unassembled WGS sequence"/>
</dbReference>
<protein>
    <submittedName>
        <fullName evidence="2">Uncharacterized protein</fullName>
    </submittedName>
</protein>
<proteinExistence type="predicted"/>
<sequence length="93" mass="9938">MSDERDNQVDPHDEPYEENEAVTSPETQPEYVDHISEYTEEVEEAPDGSGRVVTDADRGEGETFDPRGGEADAPAPDLEADGGGDSTAAGRAE</sequence>
<dbReference type="EMBL" id="VIUW01000002">
    <property type="protein sequence ID" value="TWD16072.1"/>
    <property type="molecule type" value="Genomic_DNA"/>
</dbReference>
<feature type="region of interest" description="Disordered" evidence="1">
    <location>
        <begin position="1"/>
        <end position="93"/>
    </location>
</feature>
<dbReference type="RefSeq" id="WP_144857055.1">
    <property type="nucleotide sequence ID" value="NZ_BAAAYT010000001.1"/>
</dbReference>
<gene>
    <name evidence="2" type="ORF">FB557_1615</name>
</gene>
<keyword evidence="3" id="KW-1185">Reference proteome</keyword>
<feature type="compositionally biased region" description="Basic and acidic residues" evidence="1">
    <location>
        <begin position="54"/>
        <end position="70"/>
    </location>
</feature>
<name>A0A560WEJ1_9MICO</name>
<reference evidence="2 3" key="1">
    <citation type="submission" date="2019-06" db="EMBL/GenBank/DDBJ databases">
        <title>Sequencing the genomes of 1000 actinobacteria strains.</title>
        <authorList>
            <person name="Klenk H.-P."/>
        </authorList>
    </citation>
    <scope>NUCLEOTIDE SEQUENCE [LARGE SCALE GENOMIC DNA]</scope>
    <source>
        <strain evidence="2 3">DSM 18935</strain>
    </source>
</reference>
<evidence type="ECO:0000256" key="1">
    <source>
        <dbReference type="SAM" id="MobiDB-lite"/>
    </source>
</evidence>
<dbReference type="AlphaFoldDB" id="A0A560WEJ1"/>